<evidence type="ECO:0000256" key="2">
    <source>
        <dbReference type="SAM" id="Phobius"/>
    </source>
</evidence>
<dbReference type="SUPFAM" id="SSF55874">
    <property type="entry name" value="ATPase domain of HSP90 chaperone/DNA topoisomerase II/histidine kinase"/>
    <property type="match status" value="1"/>
</dbReference>
<dbReference type="Pfam" id="PF08269">
    <property type="entry name" value="dCache_2"/>
    <property type="match status" value="1"/>
</dbReference>
<proteinExistence type="predicted"/>
<name>A0A4Q0VGW4_CLOTA</name>
<evidence type="ECO:0000259" key="4">
    <source>
        <dbReference type="Pfam" id="PF14501"/>
    </source>
</evidence>
<protein>
    <submittedName>
        <fullName evidence="5">Histidine kinase</fullName>
    </submittedName>
</protein>
<dbReference type="Pfam" id="PF14501">
    <property type="entry name" value="HATPase_c_5"/>
    <property type="match status" value="1"/>
</dbReference>
<feature type="transmembrane region" description="Helical" evidence="2">
    <location>
        <begin position="322"/>
        <end position="346"/>
    </location>
</feature>
<dbReference type="Proteomes" id="UP000290921">
    <property type="component" value="Unassembled WGS sequence"/>
</dbReference>
<dbReference type="Gene3D" id="3.30.565.10">
    <property type="entry name" value="Histidine kinase-like ATPase, C-terminal domain"/>
    <property type="match status" value="1"/>
</dbReference>
<dbReference type="PANTHER" id="PTHR40448">
    <property type="entry name" value="TWO-COMPONENT SENSOR HISTIDINE KINASE"/>
    <property type="match status" value="1"/>
</dbReference>
<dbReference type="GO" id="GO:0042802">
    <property type="term" value="F:identical protein binding"/>
    <property type="evidence" value="ECO:0007669"/>
    <property type="project" value="TreeGrafter"/>
</dbReference>
<evidence type="ECO:0000259" key="3">
    <source>
        <dbReference type="Pfam" id="PF08269"/>
    </source>
</evidence>
<keyword evidence="5" id="KW-0418">Kinase</keyword>
<feature type="coiled-coil region" evidence="1">
    <location>
        <begin position="40"/>
        <end position="72"/>
    </location>
</feature>
<reference evidence="5 6" key="1">
    <citation type="submission" date="2018-06" db="EMBL/GenBank/DDBJ databases">
        <title>Genome conservation of Clostridium tetani.</title>
        <authorList>
            <person name="Bruggemann H."/>
            <person name="Popoff M.R."/>
        </authorList>
    </citation>
    <scope>NUCLEOTIDE SEQUENCE [LARGE SCALE GENOMIC DNA]</scope>
    <source>
        <strain evidence="5 6">2017.061</strain>
    </source>
</reference>
<dbReference type="Gene3D" id="3.30.450.20">
    <property type="entry name" value="PAS domain"/>
    <property type="match status" value="1"/>
</dbReference>
<dbReference type="AlphaFoldDB" id="A0A4Q0VGW4"/>
<feature type="domain" description="Sensor histidine kinase NatK-like C-terminal" evidence="4">
    <location>
        <begin position="457"/>
        <end position="558"/>
    </location>
</feature>
<evidence type="ECO:0000256" key="1">
    <source>
        <dbReference type="SAM" id="Coils"/>
    </source>
</evidence>
<keyword evidence="5" id="KW-0808">Transferase</keyword>
<evidence type="ECO:0000313" key="6">
    <source>
        <dbReference type="Proteomes" id="UP000290921"/>
    </source>
</evidence>
<dbReference type="PANTHER" id="PTHR40448:SF1">
    <property type="entry name" value="TWO-COMPONENT SENSOR HISTIDINE KINASE"/>
    <property type="match status" value="1"/>
</dbReference>
<feature type="transmembrane region" description="Helical" evidence="2">
    <location>
        <begin position="17"/>
        <end position="37"/>
    </location>
</feature>
<sequence length="563" mass="66111">MIGKEIYMVKKKIQIKYIYIMIICIVSIMLLSLSYIYKIRKVHKNNLEELTNTALELKKDRLKEVVNRTIQEIDIEREYILNETTKLLQHLNNDLTLSPCQNIDLINAESTKKYFSQFIKMYHQLEILVWDKSLGKLIYAINSNINIKDLKNEKIFMDYINKYKLNTYKHIKESNKIVAFCISNNSIEEKVKNNIKNRIRKTVLENNDYIWINEILNYNGGDGYAIRLVHPNLLEEEGTKLSTNTKDIKGNLPYLNELEGIKKDGEIFHYYYFKKNGTNYISHKLSYAKLYPKYNWIICCGIYLDDFEDLIDKKNNIFYKDIWLQINITIIIAFLCFIISGIIGSLHGVALMKQKSDIISHHYNILENRYDKTNGIIHDIKNHLICINALAKDEQSQKIIQYIKNINKDIRQLPGIPITNNKMLDIIINDKTHLMEKHNINLNHEIQIVNLDFIENKDICTIMSNLLDNAIESCIKSIHKDILLKIHCFNNSFIVIKIINSCDEKPIIMQNNLITNKKEKAYHGYGIKNIKKALDKYSGNMTWNYDELNKKFTIVIILPIPNN</sequence>
<dbReference type="CDD" id="cd16935">
    <property type="entry name" value="HATPase_AgrC-ComD-like"/>
    <property type="match status" value="1"/>
</dbReference>
<dbReference type="InterPro" id="IPR004010">
    <property type="entry name" value="Double_Cache_2"/>
</dbReference>
<evidence type="ECO:0000313" key="5">
    <source>
        <dbReference type="EMBL" id="RXI50537.1"/>
    </source>
</evidence>
<organism evidence="5 6">
    <name type="scientific">Clostridium tetani</name>
    <dbReference type="NCBI Taxonomy" id="1513"/>
    <lineage>
        <taxon>Bacteria</taxon>
        <taxon>Bacillati</taxon>
        <taxon>Bacillota</taxon>
        <taxon>Clostridia</taxon>
        <taxon>Eubacteriales</taxon>
        <taxon>Clostridiaceae</taxon>
        <taxon>Clostridium</taxon>
    </lineage>
</organism>
<dbReference type="InterPro" id="IPR032834">
    <property type="entry name" value="NatK-like_C"/>
</dbReference>
<keyword evidence="2" id="KW-0812">Transmembrane</keyword>
<accession>A0A4Q0VGW4</accession>
<dbReference type="InterPro" id="IPR036890">
    <property type="entry name" value="HATPase_C_sf"/>
</dbReference>
<dbReference type="GO" id="GO:0016301">
    <property type="term" value="F:kinase activity"/>
    <property type="evidence" value="ECO:0007669"/>
    <property type="project" value="UniProtKB-KW"/>
</dbReference>
<keyword evidence="2" id="KW-0472">Membrane</keyword>
<feature type="domain" description="Double Cache" evidence="3">
    <location>
        <begin position="162"/>
        <end position="308"/>
    </location>
</feature>
<gene>
    <name evidence="5" type="ORF">DP130_00770</name>
</gene>
<dbReference type="EMBL" id="QMAP01000001">
    <property type="protein sequence ID" value="RXI50537.1"/>
    <property type="molecule type" value="Genomic_DNA"/>
</dbReference>
<keyword evidence="2" id="KW-1133">Transmembrane helix</keyword>
<comment type="caution">
    <text evidence="5">The sequence shown here is derived from an EMBL/GenBank/DDBJ whole genome shotgun (WGS) entry which is preliminary data.</text>
</comment>
<keyword evidence="1" id="KW-0175">Coiled coil</keyword>